<evidence type="ECO:0000256" key="1">
    <source>
        <dbReference type="ARBA" id="ARBA00003330"/>
    </source>
</evidence>
<keyword evidence="5" id="KW-0049">Antioxidant</keyword>
<dbReference type="InterPro" id="IPR000866">
    <property type="entry name" value="AhpC/TSA"/>
</dbReference>
<feature type="domain" description="Thioredoxin" evidence="13">
    <location>
        <begin position="3"/>
        <end position="152"/>
    </location>
</feature>
<dbReference type="EMBL" id="CP092332">
    <property type="protein sequence ID" value="WGK93613.1"/>
    <property type="molecule type" value="Genomic_DNA"/>
</dbReference>
<evidence type="ECO:0000256" key="3">
    <source>
        <dbReference type="ARBA" id="ARBA00013017"/>
    </source>
</evidence>
<dbReference type="SUPFAM" id="SSF52833">
    <property type="entry name" value="Thioredoxin-like"/>
    <property type="match status" value="1"/>
</dbReference>
<evidence type="ECO:0000256" key="12">
    <source>
        <dbReference type="ARBA" id="ARBA00049091"/>
    </source>
</evidence>
<evidence type="ECO:0000256" key="9">
    <source>
        <dbReference type="ARBA" id="ARBA00032824"/>
    </source>
</evidence>
<comment type="similarity">
    <text evidence="10">Belongs to the peroxiredoxin family. BCP/PrxQ subfamily.</text>
</comment>
<evidence type="ECO:0000313" key="14">
    <source>
        <dbReference type="EMBL" id="WGK93613.1"/>
    </source>
</evidence>
<reference evidence="14 15" key="1">
    <citation type="submission" date="2022-02" db="EMBL/GenBank/DDBJ databases">
        <authorList>
            <person name="Cha I.-T."/>
            <person name="Lee K.-E."/>
            <person name="Park S.-J."/>
        </authorList>
    </citation>
    <scope>NUCLEOTIDE SEQUENCE [LARGE SCALE GENOMIC DNA]</scope>
    <source>
        <strain evidence="14 15">K3R-10</strain>
    </source>
</reference>
<evidence type="ECO:0000259" key="13">
    <source>
        <dbReference type="PROSITE" id="PS51352"/>
    </source>
</evidence>
<comment type="subunit">
    <text evidence="2">Monomer.</text>
</comment>
<name>A0ABY8N315_9FLAO</name>
<accession>A0ABY8N315</accession>
<reference evidence="14 15" key="2">
    <citation type="submission" date="2023-06" db="EMBL/GenBank/DDBJ databases">
        <title>Complete Genome Sequence of Flavobacterium keumense K3R-10.</title>
        <authorList>
            <person name="Jeong H."/>
            <person name="Jhang S.Y."/>
            <person name="Kim J.N."/>
        </authorList>
    </citation>
    <scope>NUCLEOTIDE SEQUENCE [LARGE SCALE GENOMIC DNA]</scope>
    <source>
        <strain evidence="14 15">K3R-10</strain>
    </source>
</reference>
<evidence type="ECO:0000256" key="4">
    <source>
        <dbReference type="ARBA" id="ARBA00022559"/>
    </source>
</evidence>
<keyword evidence="8" id="KW-0676">Redox-active center</keyword>
<dbReference type="PANTHER" id="PTHR42801:SF4">
    <property type="entry name" value="AHPC_TSA FAMILY PROTEIN"/>
    <property type="match status" value="1"/>
</dbReference>
<protein>
    <recommendedName>
        <fullName evidence="3">thioredoxin-dependent peroxiredoxin</fullName>
        <ecNumber evidence="3">1.11.1.24</ecNumber>
    </recommendedName>
    <alternativeName>
        <fullName evidence="9">Thioredoxin peroxidase</fullName>
    </alternativeName>
    <alternativeName>
        <fullName evidence="11">Thioredoxin-dependent peroxiredoxin Bcp</fullName>
    </alternativeName>
</protein>
<evidence type="ECO:0000256" key="8">
    <source>
        <dbReference type="ARBA" id="ARBA00023284"/>
    </source>
</evidence>
<keyword evidence="15" id="KW-1185">Reference proteome</keyword>
<keyword evidence="4" id="KW-0575">Peroxidase</keyword>
<dbReference type="PIRSF" id="PIRSF000239">
    <property type="entry name" value="AHPC"/>
    <property type="match status" value="1"/>
</dbReference>
<proteinExistence type="inferred from homology"/>
<dbReference type="RefSeq" id="WP_264533660.1">
    <property type="nucleotide sequence ID" value="NZ_CP092332.1"/>
</dbReference>
<keyword evidence="6" id="KW-0560">Oxidoreductase</keyword>
<comment type="function">
    <text evidence="1">Thiol-specific peroxidase that catalyzes the reduction of hydrogen peroxide and organic hydroperoxides to water and alcohols, respectively. Plays a role in cell protection against oxidative stress by detoxifying peroxides and as sensor of hydrogen peroxide-mediated signaling events.</text>
</comment>
<dbReference type="EC" id="1.11.1.24" evidence="3"/>
<keyword evidence="7" id="KW-1015">Disulfide bond</keyword>
<evidence type="ECO:0000256" key="6">
    <source>
        <dbReference type="ARBA" id="ARBA00023002"/>
    </source>
</evidence>
<dbReference type="CDD" id="cd03017">
    <property type="entry name" value="PRX_BCP"/>
    <property type="match status" value="1"/>
</dbReference>
<dbReference type="Gene3D" id="3.40.30.10">
    <property type="entry name" value="Glutaredoxin"/>
    <property type="match status" value="1"/>
</dbReference>
<dbReference type="InterPro" id="IPR013766">
    <property type="entry name" value="Thioredoxin_domain"/>
</dbReference>
<dbReference type="PROSITE" id="PS51352">
    <property type="entry name" value="THIOREDOXIN_2"/>
    <property type="match status" value="1"/>
</dbReference>
<evidence type="ECO:0000256" key="10">
    <source>
        <dbReference type="ARBA" id="ARBA00038489"/>
    </source>
</evidence>
<dbReference type="InterPro" id="IPR036249">
    <property type="entry name" value="Thioredoxin-like_sf"/>
</dbReference>
<evidence type="ECO:0000256" key="5">
    <source>
        <dbReference type="ARBA" id="ARBA00022862"/>
    </source>
</evidence>
<dbReference type="Proteomes" id="UP001232117">
    <property type="component" value="Chromosome"/>
</dbReference>
<sequence length="155" mass="16913">MAIQVGDVVPQFSAVDAQGNLFDSASVIGKKTVVLYFYPKDNTPGCTAQACSFRDQYEDFLDLGAEVIGISSDGLASHQKFTAQYQLPFLLLSDTDKKIRKLFGVPTAFFGLLPGRVTYVIDAKGVVQMVFNSMLAGQHIPKALEAIKKIVTQEM</sequence>
<dbReference type="InterPro" id="IPR050924">
    <property type="entry name" value="Peroxiredoxin_BCP/PrxQ"/>
</dbReference>
<gene>
    <name evidence="14" type="ORF">MG292_05805</name>
</gene>
<comment type="catalytic activity">
    <reaction evidence="12">
        <text>a hydroperoxide + [thioredoxin]-dithiol = an alcohol + [thioredoxin]-disulfide + H2O</text>
        <dbReference type="Rhea" id="RHEA:62620"/>
        <dbReference type="Rhea" id="RHEA-COMP:10698"/>
        <dbReference type="Rhea" id="RHEA-COMP:10700"/>
        <dbReference type="ChEBI" id="CHEBI:15377"/>
        <dbReference type="ChEBI" id="CHEBI:29950"/>
        <dbReference type="ChEBI" id="CHEBI:30879"/>
        <dbReference type="ChEBI" id="CHEBI:35924"/>
        <dbReference type="ChEBI" id="CHEBI:50058"/>
        <dbReference type="EC" id="1.11.1.24"/>
    </reaction>
</comment>
<evidence type="ECO:0000256" key="11">
    <source>
        <dbReference type="ARBA" id="ARBA00042639"/>
    </source>
</evidence>
<dbReference type="PANTHER" id="PTHR42801">
    <property type="entry name" value="THIOREDOXIN-DEPENDENT PEROXIDE REDUCTASE"/>
    <property type="match status" value="1"/>
</dbReference>
<evidence type="ECO:0000313" key="15">
    <source>
        <dbReference type="Proteomes" id="UP001232117"/>
    </source>
</evidence>
<organism evidence="14 15">
    <name type="scientific">Flavobacterium keumense</name>
    <dbReference type="NCBI Taxonomy" id="1306518"/>
    <lineage>
        <taxon>Bacteria</taxon>
        <taxon>Pseudomonadati</taxon>
        <taxon>Bacteroidota</taxon>
        <taxon>Flavobacteriia</taxon>
        <taxon>Flavobacteriales</taxon>
        <taxon>Flavobacteriaceae</taxon>
        <taxon>Flavobacterium</taxon>
    </lineage>
</organism>
<evidence type="ECO:0000256" key="7">
    <source>
        <dbReference type="ARBA" id="ARBA00023157"/>
    </source>
</evidence>
<evidence type="ECO:0000256" key="2">
    <source>
        <dbReference type="ARBA" id="ARBA00011245"/>
    </source>
</evidence>
<dbReference type="Pfam" id="PF00578">
    <property type="entry name" value="AhpC-TSA"/>
    <property type="match status" value="1"/>
</dbReference>
<dbReference type="InterPro" id="IPR024706">
    <property type="entry name" value="Peroxiredoxin_AhpC-typ"/>
</dbReference>